<name>A0A2H0TEE2_9BACT</name>
<dbReference type="Gene3D" id="3.30.160.100">
    <property type="entry name" value="Ribosome hibernation promotion factor-like"/>
    <property type="match status" value="1"/>
</dbReference>
<proteinExistence type="predicted"/>
<dbReference type="Proteomes" id="UP000231503">
    <property type="component" value="Unassembled WGS sequence"/>
</dbReference>
<evidence type="ECO:0008006" key="4">
    <source>
        <dbReference type="Google" id="ProtNLM"/>
    </source>
</evidence>
<feature type="region of interest" description="Disordered" evidence="1">
    <location>
        <begin position="98"/>
        <end position="124"/>
    </location>
</feature>
<dbReference type="InterPro" id="IPR003489">
    <property type="entry name" value="RHF/RaiA"/>
</dbReference>
<feature type="compositionally biased region" description="Basic and acidic residues" evidence="1">
    <location>
        <begin position="115"/>
        <end position="124"/>
    </location>
</feature>
<dbReference type="Pfam" id="PF02482">
    <property type="entry name" value="Ribosomal_S30AE"/>
    <property type="match status" value="1"/>
</dbReference>
<evidence type="ECO:0000313" key="2">
    <source>
        <dbReference type="EMBL" id="PIR69919.1"/>
    </source>
</evidence>
<dbReference type="SUPFAM" id="SSF69754">
    <property type="entry name" value="Ribosome binding protein Y (YfiA homologue)"/>
    <property type="match status" value="1"/>
</dbReference>
<organism evidence="2 3">
    <name type="scientific">Candidatus Niyogibacteria bacterium CG10_big_fil_rev_8_21_14_0_10_46_36</name>
    <dbReference type="NCBI Taxonomy" id="1974726"/>
    <lineage>
        <taxon>Bacteria</taxon>
        <taxon>Candidatus Niyogiibacteriota</taxon>
    </lineage>
</organism>
<protein>
    <recommendedName>
        <fullName evidence="4">Ribosomal subunit interface protein</fullName>
    </recommendedName>
</protein>
<evidence type="ECO:0000256" key="1">
    <source>
        <dbReference type="SAM" id="MobiDB-lite"/>
    </source>
</evidence>
<evidence type="ECO:0000313" key="3">
    <source>
        <dbReference type="Proteomes" id="UP000231503"/>
    </source>
</evidence>
<sequence length="124" mass="14117">MKIRIYSKNLEITKSIEVLVNTKLAVPIKRLLPKIDKKMNAQCDIEIRKRSVRNASTQWFCEAQVVVPGRRLPLRMSAVAASLEAAVNEAKDGIERRIKSFKGKKESRSRRGARQAKEVLKSNQ</sequence>
<dbReference type="InterPro" id="IPR036567">
    <property type="entry name" value="RHF-like"/>
</dbReference>
<dbReference type="AlphaFoldDB" id="A0A2H0TEE2"/>
<comment type="caution">
    <text evidence="2">The sequence shown here is derived from an EMBL/GenBank/DDBJ whole genome shotgun (WGS) entry which is preliminary data.</text>
</comment>
<reference evidence="3" key="1">
    <citation type="submission" date="2017-09" db="EMBL/GenBank/DDBJ databases">
        <title>Depth-based differentiation of microbial function through sediment-hosted aquifers and enrichment of novel symbionts in the deep terrestrial subsurface.</title>
        <authorList>
            <person name="Probst A.J."/>
            <person name="Ladd B."/>
            <person name="Jarett J.K."/>
            <person name="Geller-Mcgrath D.E."/>
            <person name="Sieber C.M.K."/>
            <person name="Emerson J.B."/>
            <person name="Anantharaman K."/>
            <person name="Thomas B.C."/>
            <person name="Malmstrom R."/>
            <person name="Stieglmeier M."/>
            <person name="Klingl A."/>
            <person name="Woyke T."/>
            <person name="Ryan C.M."/>
            <person name="Banfield J.F."/>
        </authorList>
    </citation>
    <scope>NUCLEOTIDE SEQUENCE [LARGE SCALE GENOMIC DNA]</scope>
</reference>
<gene>
    <name evidence="2" type="ORF">COU47_00610</name>
</gene>
<dbReference type="EMBL" id="PFCO01000001">
    <property type="protein sequence ID" value="PIR69919.1"/>
    <property type="molecule type" value="Genomic_DNA"/>
</dbReference>
<accession>A0A2H0TEE2</accession>